<protein>
    <submittedName>
        <fullName evidence="1">Uncharacterized protein</fullName>
    </submittedName>
</protein>
<gene>
    <name evidence="1" type="ORF">ABU614_19800</name>
</gene>
<dbReference type="EMBL" id="CP159925">
    <property type="protein sequence ID" value="XCO74595.1"/>
    <property type="molecule type" value="Genomic_DNA"/>
</dbReference>
<name>A0AAU8MTS2_9GAMM</name>
<dbReference type="AlphaFoldDB" id="A0AAU8MTS2"/>
<dbReference type="RefSeq" id="WP_363797445.1">
    <property type="nucleotide sequence ID" value="NZ_CP159925.1"/>
</dbReference>
<evidence type="ECO:0000313" key="1">
    <source>
        <dbReference type="EMBL" id="XCO74595.1"/>
    </source>
</evidence>
<proteinExistence type="predicted"/>
<accession>A0AAU8MTS2</accession>
<organism evidence="1">
    <name type="scientific">Lysobacter firmicutimachus</name>
    <dbReference type="NCBI Taxonomy" id="1792846"/>
    <lineage>
        <taxon>Bacteria</taxon>
        <taxon>Pseudomonadati</taxon>
        <taxon>Pseudomonadota</taxon>
        <taxon>Gammaproteobacteria</taxon>
        <taxon>Lysobacterales</taxon>
        <taxon>Lysobacteraceae</taxon>
        <taxon>Lysobacter</taxon>
    </lineage>
</organism>
<reference evidence="1" key="1">
    <citation type="submission" date="2024-06" db="EMBL/GenBank/DDBJ databases">
        <authorList>
            <person name="Li S."/>
        </authorList>
    </citation>
    <scope>NUCLEOTIDE SEQUENCE</scope>
    <source>
        <strain evidence="1">SR10</strain>
    </source>
</reference>
<sequence>MAKKVIRVEMHDALSGDIRFFSRDVVGAIAYMDSSVFADPEDEDSLVSFEGASLPFLAQDARRILSGRSSADVASMVLLLDLSLGMLIDSGLNGIEDGRARRMTREDLSRVSPVEILPLVSGFAGGCVFVAPDVTVDADEQHYCAAYALVTMVAVLRMRNVDWLLTSGAHNSLLAAEALGLAKGFYWKSLVSSGASVTALSVVLSEVARNASRARWESDPSQKIKDDVWQQWKHWQANRSLFLSASDFRRAMLRKHPDAVEGTLKNWMTVWRKNWKP</sequence>